<protein>
    <submittedName>
        <fullName evidence="1">Uncharacterized protein</fullName>
    </submittedName>
</protein>
<gene>
    <name evidence="1" type="ORF">BN14_06249</name>
</gene>
<proteinExistence type="predicted"/>
<evidence type="ECO:0000313" key="2">
    <source>
        <dbReference type="Proteomes" id="UP000012065"/>
    </source>
</evidence>
<dbReference type="EMBL" id="CAOJ01009466">
    <property type="protein sequence ID" value="CCO32195.1"/>
    <property type="molecule type" value="Genomic_DNA"/>
</dbReference>
<reference evidence="1 2" key="1">
    <citation type="journal article" date="2013" name="J. Biotechnol.">
        <title>Establishment and interpretation of the genome sequence of the phytopathogenic fungus Rhizoctonia solani AG1-IB isolate 7/3/14.</title>
        <authorList>
            <person name="Wibberg D.W."/>
            <person name="Jelonek L.J."/>
            <person name="Rupp O.R."/>
            <person name="Hennig M.H."/>
            <person name="Eikmeyer F.E."/>
            <person name="Goesmann A.G."/>
            <person name="Hartmann A.H."/>
            <person name="Borriss R.B."/>
            <person name="Grosch R.G."/>
            <person name="Puehler A.P."/>
            <person name="Schlueter A.S."/>
        </authorList>
    </citation>
    <scope>NUCLEOTIDE SEQUENCE [LARGE SCALE GENOMIC DNA]</scope>
    <source>
        <strain evidence="2">AG1-IB / isolate 7/3/14</strain>
    </source>
</reference>
<name>M5BZW9_THACB</name>
<dbReference type="HOGENOM" id="CLU_2086434_0_0_1"/>
<accession>M5BZW9</accession>
<dbReference type="AlphaFoldDB" id="M5BZW9"/>
<comment type="caution">
    <text evidence="1">The sequence shown here is derived from an EMBL/GenBank/DDBJ whole genome shotgun (WGS) entry which is preliminary data.</text>
</comment>
<evidence type="ECO:0000313" key="1">
    <source>
        <dbReference type="EMBL" id="CCO32195.1"/>
    </source>
</evidence>
<dbReference type="Proteomes" id="UP000012065">
    <property type="component" value="Unassembled WGS sequence"/>
</dbReference>
<organism evidence="1 2">
    <name type="scientific">Thanatephorus cucumeris (strain AG1-IB / isolate 7/3/14)</name>
    <name type="common">Lettuce bottom rot fungus</name>
    <name type="synonym">Rhizoctonia solani</name>
    <dbReference type="NCBI Taxonomy" id="1108050"/>
    <lineage>
        <taxon>Eukaryota</taxon>
        <taxon>Fungi</taxon>
        <taxon>Dikarya</taxon>
        <taxon>Basidiomycota</taxon>
        <taxon>Agaricomycotina</taxon>
        <taxon>Agaricomycetes</taxon>
        <taxon>Cantharellales</taxon>
        <taxon>Ceratobasidiaceae</taxon>
        <taxon>Rhizoctonia</taxon>
        <taxon>Rhizoctonia solani AG-1</taxon>
    </lineage>
</organism>
<sequence length="117" mass="12898">MRDRPHTLAKFREVKPFCASANDLVNPLPPSLFYGSGWNVRADPKADAELLRHYWSSDLPTSKMRVSVKLAAGDVGVYYVREKQGDPIAEIACWVDDNVAGAVKVTNRGTGEVPLPE</sequence>